<feature type="compositionally biased region" description="Polar residues" evidence="4">
    <location>
        <begin position="1"/>
        <end position="18"/>
    </location>
</feature>
<dbReference type="Proteomes" id="UP001303046">
    <property type="component" value="Unassembled WGS sequence"/>
</dbReference>
<evidence type="ECO:0000256" key="3">
    <source>
        <dbReference type="ARBA" id="ARBA00023242"/>
    </source>
</evidence>
<dbReference type="EMBL" id="JAVFWL010000004">
    <property type="protein sequence ID" value="KAK6751666.1"/>
    <property type="molecule type" value="Genomic_DNA"/>
</dbReference>
<comment type="subcellular location">
    <subcellularLocation>
        <location evidence="1">Nucleus</location>
    </subcellularLocation>
</comment>
<accession>A0ABR1DP07</accession>
<dbReference type="Pfam" id="PF08573">
    <property type="entry name" value="SAE2"/>
    <property type="match status" value="1"/>
</dbReference>
<feature type="region of interest" description="Disordered" evidence="4">
    <location>
        <begin position="52"/>
        <end position="102"/>
    </location>
</feature>
<evidence type="ECO:0000256" key="4">
    <source>
        <dbReference type="SAM" id="MobiDB-lite"/>
    </source>
</evidence>
<proteinExistence type="predicted"/>
<reference evidence="6 7" key="1">
    <citation type="submission" date="2023-08" db="EMBL/GenBank/DDBJ databases">
        <title>A Necator americanus chromosomal reference genome.</title>
        <authorList>
            <person name="Ilik V."/>
            <person name="Petrzelkova K.J."/>
            <person name="Pardy F."/>
            <person name="Fuh T."/>
            <person name="Niatou-Singa F.S."/>
            <person name="Gouil Q."/>
            <person name="Baker L."/>
            <person name="Ritchie M.E."/>
            <person name="Jex A.R."/>
            <person name="Gazzola D."/>
            <person name="Li H."/>
            <person name="Toshio Fujiwara R."/>
            <person name="Zhan B."/>
            <person name="Aroian R.V."/>
            <person name="Pafco B."/>
            <person name="Schwarz E.M."/>
        </authorList>
    </citation>
    <scope>NUCLEOTIDE SEQUENCE [LARGE SCALE GENOMIC DNA]</scope>
    <source>
        <strain evidence="6 7">Aroian</strain>
        <tissue evidence="6">Whole animal</tissue>
    </source>
</reference>
<feature type="region of interest" description="Disordered" evidence="4">
    <location>
        <begin position="1"/>
        <end position="39"/>
    </location>
</feature>
<gene>
    <name evidence="6" type="primary">Necator_chrIV.g16513</name>
    <name evidence="6" type="ORF">RB195_003216</name>
</gene>
<evidence type="ECO:0000256" key="1">
    <source>
        <dbReference type="ARBA" id="ARBA00004123"/>
    </source>
</evidence>
<dbReference type="InterPro" id="IPR013882">
    <property type="entry name" value="Ctp1_C"/>
</dbReference>
<evidence type="ECO:0000259" key="5">
    <source>
        <dbReference type="Pfam" id="PF08573"/>
    </source>
</evidence>
<comment type="caution">
    <text evidence="6">The sequence shown here is derived from an EMBL/GenBank/DDBJ whole genome shotgun (WGS) entry which is preliminary data.</text>
</comment>
<feature type="compositionally biased region" description="Basic residues" evidence="4">
    <location>
        <begin position="64"/>
        <end position="75"/>
    </location>
</feature>
<name>A0ABR1DP07_NECAM</name>
<protein>
    <recommendedName>
        <fullName evidence="5">DNA endonuclease activator Ctp1 C-terminal domain-containing protein</fullName>
    </recommendedName>
</protein>
<evidence type="ECO:0000313" key="7">
    <source>
        <dbReference type="Proteomes" id="UP001303046"/>
    </source>
</evidence>
<evidence type="ECO:0000313" key="6">
    <source>
        <dbReference type="EMBL" id="KAK6751666.1"/>
    </source>
</evidence>
<evidence type="ECO:0000256" key="2">
    <source>
        <dbReference type="ARBA" id="ARBA00022763"/>
    </source>
</evidence>
<organism evidence="6 7">
    <name type="scientific">Necator americanus</name>
    <name type="common">Human hookworm</name>
    <dbReference type="NCBI Taxonomy" id="51031"/>
    <lineage>
        <taxon>Eukaryota</taxon>
        <taxon>Metazoa</taxon>
        <taxon>Ecdysozoa</taxon>
        <taxon>Nematoda</taxon>
        <taxon>Chromadorea</taxon>
        <taxon>Rhabditida</taxon>
        <taxon>Rhabditina</taxon>
        <taxon>Rhabditomorpha</taxon>
        <taxon>Strongyloidea</taxon>
        <taxon>Ancylostomatidae</taxon>
        <taxon>Bunostominae</taxon>
        <taxon>Necator</taxon>
    </lineage>
</organism>
<keyword evidence="2" id="KW-0227">DNA damage</keyword>
<keyword evidence="3" id="KW-0539">Nucleus</keyword>
<keyword evidence="7" id="KW-1185">Reference proteome</keyword>
<feature type="domain" description="DNA endonuclease activator Ctp1 C-terminal" evidence="5">
    <location>
        <begin position="194"/>
        <end position="280"/>
    </location>
</feature>
<sequence length="306" mass="34732">MSFKRAQTATCNVRTPSKQPEVITIPDSDGEDSQDLFDTMSDDVVLIDSDDLFSTSGSEAGSPSKKHSQSSKRLSRSQVMQYGSPLLRRYPTKKAKRSSSVIISPWKSPSPRVTWRKSISGEQVGKEDPVQITIDDEIPLKKIKKEEKPVQKQKSDPWASARMKEITRKFETRDKIMTELVKNDKDFLSIVQGGALERVQLSSIKKKAKEKLVEGNVVRKQADRAKMRGVVHPSSEAYFDALELSPASKERRVNEVSRVRVVAEKMPSTPENYWEVGFPSESEQRRRGLIKEVHIPRKCVKNLFQE</sequence>